<reference evidence="2 3" key="1">
    <citation type="journal article" date="2018" name="BMC Genomics">
        <title>Genomic evidence for intraspecific hybridization in a clonal and extremely halotolerant yeast.</title>
        <authorList>
            <person name="Gostincar C."/>
            <person name="Stajich J.E."/>
            <person name="Zupancic J."/>
            <person name="Zalar P."/>
            <person name="Gunde-Cimerman N."/>
        </authorList>
    </citation>
    <scope>NUCLEOTIDE SEQUENCE [LARGE SCALE GENOMIC DNA]</scope>
    <source>
        <strain evidence="2 3">EXF-171</strain>
    </source>
</reference>
<gene>
    <name evidence="2" type="ORF">D0862_14637</name>
</gene>
<feature type="compositionally biased region" description="Low complexity" evidence="1">
    <location>
        <begin position="49"/>
        <end position="66"/>
    </location>
</feature>
<feature type="region of interest" description="Disordered" evidence="1">
    <location>
        <begin position="241"/>
        <end position="298"/>
    </location>
</feature>
<evidence type="ECO:0000313" key="3">
    <source>
        <dbReference type="Proteomes" id="UP000281468"/>
    </source>
</evidence>
<accession>A0A3M7E4A1</accession>
<feature type="region of interest" description="Disordered" evidence="1">
    <location>
        <begin position="20"/>
        <end position="68"/>
    </location>
</feature>
<dbReference type="EMBL" id="QWIQ01001037">
    <property type="protein sequence ID" value="RMY71210.1"/>
    <property type="molecule type" value="Genomic_DNA"/>
</dbReference>
<evidence type="ECO:0000256" key="1">
    <source>
        <dbReference type="SAM" id="MobiDB-lite"/>
    </source>
</evidence>
<dbReference type="Proteomes" id="UP000281468">
    <property type="component" value="Unassembled WGS sequence"/>
</dbReference>
<dbReference type="Gene3D" id="1.25.40.10">
    <property type="entry name" value="Tetratricopeptide repeat domain"/>
    <property type="match status" value="1"/>
</dbReference>
<feature type="compositionally biased region" description="Low complexity" evidence="1">
    <location>
        <begin position="283"/>
        <end position="296"/>
    </location>
</feature>
<dbReference type="AlphaFoldDB" id="A0A3M7E4A1"/>
<dbReference type="SUPFAM" id="SSF48452">
    <property type="entry name" value="TPR-like"/>
    <property type="match status" value="1"/>
</dbReference>
<name>A0A3M7E4A1_HORWE</name>
<feature type="region of interest" description="Disordered" evidence="1">
    <location>
        <begin position="312"/>
        <end position="374"/>
    </location>
</feature>
<organism evidence="2 3">
    <name type="scientific">Hortaea werneckii</name>
    <name type="common">Black yeast</name>
    <name type="synonym">Cladosporium werneckii</name>
    <dbReference type="NCBI Taxonomy" id="91943"/>
    <lineage>
        <taxon>Eukaryota</taxon>
        <taxon>Fungi</taxon>
        <taxon>Dikarya</taxon>
        <taxon>Ascomycota</taxon>
        <taxon>Pezizomycotina</taxon>
        <taxon>Dothideomycetes</taxon>
        <taxon>Dothideomycetidae</taxon>
        <taxon>Mycosphaerellales</taxon>
        <taxon>Teratosphaeriaceae</taxon>
        <taxon>Hortaea</taxon>
    </lineage>
</organism>
<dbReference type="VEuPathDB" id="FungiDB:BTJ68_05335"/>
<proteinExistence type="predicted"/>
<protein>
    <submittedName>
        <fullName evidence="2">Uncharacterized protein</fullName>
    </submittedName>
</protein>
<comment type="caution">
    <text evidence="2">The sequence shown here is derived from an EMBL/GenBank/DDBJ whole genome shotgun (WGS) entry which is preliminary data.</text>
</comment>
<dbReference type="InterPro" id="IPR011990">
    <property type="entry name" value="TPR-like_helical_dom_sf"/>
</dbReference>
<sequence>MSSDATATIRCQAASTFSHHFRSVDPAPQPEHTHNKKPSMPSLLNPHIPRTSTTPKRSSPQQQPPKLSSAHIDIWEHAALLYHHFEWQSAIETFQHLAGTIPAVDAEAKEARTLCALNAAIIQARLGDYALAAATLEGAAQSDVSFVLTPYLLGIVEWELGNLIKAEACLEICLLALRRHRMGEVDFSPYGLEFRLRDEVVREVLKKLRGLDPFSQEGEAQSLNVGFAVFSADCIFEAPAREGGGGLEEEEDIPVQRRREGQIVSAEGKAGTTRQPGSLIADKSSSASPSKPTPTKNPRETLQELKAFLRGHHHHQTPLPPAPPATNQRPPQNLPLPLRSPAALPVATTAPPADATYHSTWRRRPPTPYVPRDARGEYHSVGELARFIRRYRIQSAPMSPRDPRGQGESTGELARFLRSAGPRREGGGGSMVVVGGLKGGGEVESLLELYLQREDIRSGLVGGGGEGEGGWRW</sequence>
<feature type="compositionally biased region" description="Low complexity" evidence="1">
    <location>
        <begin position="325"/>
        <end position="356"/>
    </location>
</feature>
<evidence type="ECO:0000313" key="2">
    <source>
        <dbReference type="EMBL" id="RMY71210.1"/>
    </source>
</evidence>